<proteinExistence type="predicted"/>
<reference evidence="1 2" key="1">
    <citation type="submission" date="2018-10" db="EMBL/GenBank/DDBJ databases">
        <title>A high-quality apple genome assembly.</title>
        <authorList>
            <person name="Hu J."/>
        </authorList>
    </citation>
    <scope>NUCLEOTIDE SEQUENCE [LARGE SCALE GENOMIC DNA]</scope>
    <source>
        <strain evidence="2">cv. HFTH1</strain>
        <tissue evidence="1">Young leaf</tissue>
    </source>
</reference>
<dbReference type="Proteomes" id="UP000290289">
    <property type="component" value="Unassembled WGS sequence"/>
</dbReference>
<name>A0A498KN36_MALDO</name>
<organism evidence="1 2">
    <name type="scientific">Malus domestica</name>
    <name type="common">Apple</name>
    <name type="synonym">Pyrus malus</name>
    <dbReference type="NCBI Taxonomy" id="3750"/>
    <lineage>
        <taxon>Eukaryota</taxon>
        <taxon>Viridiplantae</taxon>
        <taxon>Streptophyta</taxon>
        <taxon>Embryophyta</taxon>
        <taxon>Tracheophyta</taxon>
        <taxon>Spermatophyta</taxon>
        <taxon>Magnoliopsida</taxon>
        <taxon>eudicotyledons</taxon>
        <taxon>Gunneridae</taxon>
        <taxon>Pentapetalae</taxon>
        <taxon>rosids</taxon>
        <taxon>fabids</taxon>
        <taxon>Rosales</taxon>
        <taxon>Rosaceae</taxon>
        <taxon>Amygdaloideae</taxon>
        <taxon>Maleae</taxon>
        <taxon>Malus</taxon>
    </lineage>
</organism>
<comment type="caution">
    <text evidence="1">The sequence shown here is derived from an EMBL/GenBank/DDBJ whole genome shotgun (WGS) entry which is preliminary data.</text>
</comment>
<accession>A0A498KN36</accession>
<evidence type="ECO:0000313" key="2">
    <source>
        <dbReference type="Proteomes" id="UP000290289"/>
    </source>
</evidence>
<protein>
    <submittedName>
        <fullName evidence="1">Uncharacterized protein</fullName>
    </submittedName>
</protein>
<dbReference type="AlphaFoldDB" id="A0A498KN36"/>
<keyword evidence="2" id="KW-1185">Reference proteome</keyword>
<dbReference type="EMBL" id="RDQH01000317">
    <property type="protein sequence ID" value="RXI09550.1"/>
    <property type="molecule type" value="Genomic_DNA"/>
</dbReference>
<evidence type="ECO:0000313" key="1">
    <source>
        <dbReference type="EMBL" id="RXI09550.1"/>
    </source>
</evidence>
<gene>
    <name evidence="1" type="ORF">DVH24_005503</name>
</gene>
<sequence>MQGEAEALTDMCWLCEQHRCVVQRSLNWKQKSAFVHKRLLSLSPLLLCFNGPNLLTYPLKGYMKDSILCACPVYLEQSEVEISSSLTASHSWARVLKLHNAQTSCNDPSIKGHLLKRIQCHLLTLNETSNQRGIDINKGAKSPLSTAESAATATLFWRFEHLNLVLLLRLRGVFQ</sequence>